<comment type="caution">
    <text evidence="3">The sequence shown here is derived from an EMBL/GenBank/DDBJ whole genome shotgun (WGS) entry which is preliminary data.</text>
</comment>
<dbReference type="Pfam" id="PF14223">
    <property type="entry name" value="Retrotran_gag_2"/>
    <property type="match status" value="1"/>
</dbReference>
<dbReference type="InterPro" id="IPR036397">
    <property type="entry name" value="RNaseH_sf"/>
</dbReference>
<feature type="region of interest" description="Disordered" evidence="1">
    <location>
        <begin position="178"/>
        <end position="210"/>
    </location>
</feature>
<dbReference type="CDD" id="cd09272">
    <property type="entry name" value="RNase_HI_RT_Ty1"/>
    <property type="match status" value="1"/>
</dbReference>
<dbReference type="InterPro" id="IPR013103">
    <property type="entry name" value="RVT_2"/>
</dbReference>
<dbReference type="EMBL" id="JAMQYH010000003">
    <property type="protein sequence ID" value="KAJ1693310.1"/>
    <property type="molecule type" value="Genomic_DNA"/>
</dbReference>
<feature type="region of interest" description="Disordered" evidence="1">
    <location>
        <begin position="699"/>
        <end position="756"/>
    </location>
</feature>
<name>A0A9Q0CGA5_9POAL</name>
<evidence type="ECO:0000259" key="2">
    <source>
        <dbReference type="PROSITE" id="PS50994"/>
    </source>
</evidence>
<dbReference type="InterPro" id="IPR043502">
    <property type="entry name" value="DNA/RNA_pol_sf"/>
</dbReference>
<dbReference type="Pfam" id="PF25597">
    <property type="entry name" value="SH3_retrovirus"/>
    <property type="match status" value="1"/>
</dbReference>
<feature type="compositionally biased region" description="Basic and acidic residues" evidence="1">
    <location>
        <begin position="273"/>
        <end position="285"/>
    </location>
</feature>
<dbReference type="Gene3D" id="3.30.420.10">
    <property type="entry name" value="Ribonuclease H-like superfamily/Ribonuclease H"/>
    <property type="match status" value="1"/>
</dbReference>
<feature type="compositionally biased region" description="Basic and acidic residues" evidence="1">
    <location>
        <begin position="714"/>
        <end position="745"/>
    </location>
</feature>
<feature type="domain" description="Integrase catalytic" evidence="2">
    <location>
        <begin position="444"/>
        <end position="610"/>
    </location>
</feature>
<evidence type="ECO:0000313" key="4">
    <source>
        <dbReference type="Proteomes" id="UP001151287"/>
    </source>
</evidence>
<dbReference type="InterPro" id="IPR057670">
    <property type="entry name" value="SH3_retrovirus"/>
</dbReference>
<dbReference type="GO" id="GO:0015074">
    <property type="term" value="P:DNA integration"/>
    <property type="evidence" value="ECO:0007669"/>
    <property type="project" value="InterPro"/>
</dbReference>
<dbReference type="SUPFAM" id="SSF53098">
    <property type="entry name" value="Ribonuclease H-like"/>
    <property type="match status" value="1"/>
</dbReference>
<dbReference type="OrthoDB" id="447404at2759"/>
<sequence length="1306" mass="149398">MAFRVIEKPDKFGSTCKNFRYWKRCMVVYLNLIDLWDVVDKPYAPNLDSKGREIHASKLLRAKNDNAVNVLLNSVHESIAAIFGSSTNAHEMWVSLLNRYEGNSLIKSSRQFELESRLDNFRIMDGECIEKMYTRFIQLLDEFNNIGETLSNSRVIGRLLRTLVGRPQFDNLISTLETQQSENKASPSKHRQNDNHQGRHRHSSDKAKGIFDLDEDKQEAVLSKIFRAIMIFEGKFNKERLDNDERALCFVCQKEGHTMYTCFKLFPHLKKNKEDGGKKRGDGRYKSKKGHYKGKKKGERAMQATWDNDSDSSSSSSSDSESECDFDNLALVAQVNDVKMPMDDDLDELVKEVFNEYNRGNIYVHPLSKASVGEALTSSSITISISTPTHEVVPKVAIEAPKVTNEVQLNSFPCSESDSDSENDLCLNDDINSQIDRLNDYLDESLKTIASQKGEISLLTGKMHDLEALVSKYEVDDYSRFTWVSFLAHKEEAFDYFVKFSNRVENEKGLKIFRIRSDHGREFENAKFDELCIEKGYKQEFSALRTPQQNGVVERKNRSLQELARSMLHEFAVPKFLWSEAVNTACHVLNRACIRSKLKKTLFELWVGRTANISYFRVFGSKCFVLDESPKVTKFDAKSLTGIFVGYSNTSKAYRVYLPTSRVVIESINIKFNENANEKTEEGNSIVDIQDGATTQEIEFQPKDELPPVILEEPLNRNDDNLIGGENHEENTIDKTQDETPHDETQPIPQPVHEPPEMLREVSSHPLSNVIGDPREGVRTRSGLNQMIGHCAFVSQLEPKSFKETNVDPNWIVAMQEELNQFERNQVWKIVPLPSGKQVIGTKWVYRNKLDEIGNVVRNKARLVAKGFKQQESIDFEETFAPVARLESIRMLLAYAANKSFTLFRMDVKSAFLDGWIDEEVYVQQPPGFIDHFNPDHVFKLHKALYGLKQAPRVWYGRLCTFLFDNDFARGKMDTTLFTKKRDNHLLLVQIYVDDIIFGSTNATLAQEFSSLMSSEFEMSMMGELNFFLGLQIKQLQDGIFISQIKYAKELIKKFGVEDSKSLDTPMGKSANIDADEKDKPMDITLYRGIIGNLLYLMASRPDIMYAVCLCARYQANSKDSHHKAVKRILRYVKGTQSLGLWYGKQIELDLVGYTDADFAGDRKDRKSTSGTCQFIGGSLVSWSSRKQTSVALSTVEAEYVAAGSCCTQLLWMMQTLRDYELKFQKVPILCDNTSAILISKNPVLHFRTKHIEIRHHFIRDNVEKGDVELVHVDTKEQIADIFTKPLPTQQHLELRFKFGMLELKD</sequence>
<feature type="compositionally biased region" description="Basic residues" evidence="1">
    <location>
        <begin position="286"/>
        <end position="298"/>
    </location>
</feature>
<reference evidence="3" key="1">
    <citation type="journal article" date="2022" name="Cell">
        <title>Repeat-based holocentromeres influence genome architecture and karyotype evolution.</title>
        <authorList>
            <person name="Hofstatter P.G."/>
            <person name="Thangavel G."/>
            <person name="Lux T."/>
            <person name="Neumann P."/>
            <person name="Vondrak T."/>
            <person name="Novak P."/>
            <person name="Zhang M."/>
            <person name="Costa L."/>
            <person name="Castellani M."/>
            <person name="Scott A."/>
            <person name="Toegelov H."/>
            <person name="Fuchs J."/>
            <person name="Mata-Sucre Y."/>
            <person name="Dias Y."/>
            <person name="Vanzela A.L.L."/>
            <person name="Huettel B."/>
            <person name="Almeida C.C.S."/>
            <person name="Simkova H."/>
            <person name="Souza G."/>
            <person name="Pedrosa-Harand A."/>
            <person name="Macas J."/>
            <person name="Mayer K.F.X."/>
            <person name="Houben A."/>
            <person name="Marques A."/>
        </authorList>
    </citation>
    <scope>NUCLEOTIDE SEQUENCE</scope>
    <source>
        <strain evidence="3">RhyBre1mFocal</strain>
    </source>
</reference>
<proteinExistence type="predicted"/>
<feature type="region of interest" description="Disordered" evidence="1">
    <location>
        <begin position="273"/>
        <end position="323"/>
    </location>
</feature>
<dbReference type="InterPro" id="IPR001584">
    <property type="entry name" value="Integrase_cat-core"/>
</dbReference>
<keyword evidence="4" id="KW-1185">Reference proteome</keyword>
<dbReference type="PROSITE" id="PS50994">
    <property type="entry name" value="INTEGRASE"/>
    <property type="match status" value="1"/>
</dbReference>
<dbReference type="Proteomes" id="UP001151287">
    <property type="component" value="Unassembled WGS sequence"/>
</dbReference>
<dbReference type="InterPro" id="IPR012337">
    <property type="entry name" value="RNaseH-like_sf"/>
</dbReference>
<accession>A0A9Q0CGA5</accession>
<protein>
    <recommendedName>
        <fullName evidence="2">Integrase catalytic domain-containing protein</fullName>
    </recommendedName>
</protein>
<dbReference type="PANTHER" id="PTHR11439:SF442">
    <property type="entry name" value="CYSTEINE-RICH RLK (RECEPTOR-LIKE PROTEIN KINASE) 8"/>
    <property type="match status" value="1"/>
</dbReference>
<gene>
    <name evidence="3" type="ORF">LUZ63_010008</name>
</gene>
<dbReference type="Pfam" id="PF07727">
    <property type="entry name" value="RVT_2"/>
    <property type="match status" value="1"/>
</dbReference>
<evidence type="ECO:0000256" key="1">
    <source>
        <dbReference type="SAM" id="MobiDB-lite"/>
    </source>
</evidence>
<evidence type="ECO:0000313" key="3">
    <source>
        <dbReference type="EMBL" id="KAJ1693310.1"/>
    </source>
</evidence>
<dbReference type="SUPFAM" id="SSF56672">
    <property type="entry name" value="DNA/RNA polymerases"/>
    <property type="match status" value="1"/>
</dbReference>
<dbReference type="GO" id="GO:0003676">
    <property type="term" value="F:nucleic acid binding"/>
    <property type="evidence" value="ECO:0007669"/>
    <property type="project" value="InterPro"/>
</dbReference>
<organism evidence="3 4">
    <name type="scientific">Rhynchospora breviuscula</name>
    <dbReference type="NCBI Taxonomy" id="2022672"/>
    <lineage>
        <taxon>Eukaryota</taxon>
        <taxon>Viridiplantae</taxon>
        <taxon>Streptophyta</taxon>
        <taxon>Embryophyta</taxon>
        <taxon>Tracheophyta</taxon>
        <taxon>Spermatophyta</taxon>
        <taxon>Magnoliopsida</taxon>
        <taxon>Liliopsida</taxon>
        <taxon>Poales</taxon>
        <taxon>Cyperaceae</taxon>
        <taxon>Cyperoideae</taxon>
        <taxon>Rhynchosporeae</taxon>
        <taxon>Rhynchospora</taxon>
    </lineage>
</organism>
<dbReference type="PANTHER" id="PTHR11439">
    <property type="entry name" value="GAG-POL-RELATED RETROTRANSPOSON"/>
    <property type="match status" value="1"/>
</dbReference>